<keyword evidence="2" id="KW-1185">Reference proteome</keyword>
<comment type="caution">
    <text evidence="1">The sequence shown here is derived from an EMBL/GenBank/DDBJ whole genome shotgun (WGS) entry which is preliminary data.</text>
</comment>
<protein>
    <submittedName>
        <fullName evidence="1">Uncharacterized protein</fullName>
    </submittedName>
</protein>
<sequence>MNNVVLDLIKSLSTACDLGDIVFYQRTYDGSPARSFRKLARAWMYRGQAPKVKLPRRRWPRDGCSRRLSYIQIRTVTALLGSLSLLLDAPGYATLCAHTYVGTHKQAHRPMQNTKISKQDKPWMHIGSRVFA</sequence>
<evidence type="ECO:0000313" key="1">
    <source>
        <dbReference type="EMBL" id="KAL3388521.1"/>
    </source>
</evidence>
<proteinExistence type="predicted"/>
<gene>
    <name evidence="1" type="ORF">TKK_016386</name>
</gene>
<organism evidence="1 2">
    <name type="scientific">Trichogramma kaykai</name>
    <dbReference type="NCBI Taxonomy" id="54128"/>
    <lineage>
        <taxon>Eukaryota</taxon>
        <taxon>Metazoa</taxon>
        <taxon>Ecdysozoa</taxon>
        <taxon>Arthropoda</taxon>
        <taxon>Hexapoda</taxon>
        <taxon>Insecta</taxon>
        <taxon>Pterygota</taxon>
        <taxon>Neoptera</taxon>
        <taxon>Endopterygota</taxon>
        <taxon>Hymenoptera</taxon>
        <taxon>Apocrita</taxon>
        <taxon>Proctotrupomorpha</taxon>
        <taxon>Chalcidoidea</taxon>
        <taxon>Trichogrammatidae</taxon>
        <taxon>Trichogramma</taxon>
    </lineage>
</organism>
<name>A0ABD2W6L3_9HYME</name>
<dbReference type="AlphaFoldDB" id="A0ABD2W6L3"/>
<reference evidence="1 2" key="1">
    <citation type="journal article" date="2024" name="bioRxiv">
        <title>A reference genome for Trichogramma kaykai: A tiny desert-dwelling parasitoid wasp with competing sex-ratio distorters.</title>
        <authorList>
            <person name="Culotta J."/>
            <person name="Lindsey A.R."/>
        </authorList>
    </citation>
    <scope>NUCLEOTIDE SEQUENCE [LARGE SCALE GENOMIC DNA]</scope>
    <source>
        <strain evidence="1 2">KSX58</strain>
    </source>
</reference>
<dbReference type="Proteomes" id="UP001627154">
    <property type="component" value="Unassembled WGS sequence"/>
</dbReference>
<accession>A0ABD2W6L3</accession>
<evidence type="ECO:0000313" key="2">
    <source>
        <dbReference type="Proteomes" id="UP001627154"/>
    </source>
</evidence>
<dbReference type="EMBL" id="JBJJXI010000130">
    <property type="protein sequence ID" value="KAL3388521.1"/>
    <property type="molecule type" value="Genomic_DNA"/>
</dbReference>